<gene>
    <name evidence="1" type="ORF">JYE49_09515</name>
</gene>
<accession>A0AC61N3T0</accession>
<name>A0AC61N3T0_9FIRM</name>
<proteinExistence type="predicted"/>
<evidence type="ECO:0000313" key="1">
    <source>
        <dbReference type="EMBL" id="QUC66106.1"/>
    </source>
</evidence>
<dbReference type="EMBL" id="CP068393">
    <property type="protein sequence ID" value="QUC66106.1"/>
    <property type="molecule type" value="Genomic_DNA"/>
</dbReference>
<reference evidence="1" key="1">
    <citation type="submission" date="2021-01" db="EMBL/GenBank/DDBJ databases">
        <title>Complete genome sequence of Clostridiales bacterium R-7.</title>
        <authorList>
            <person name="Mahoney-Kurpe S.C."/>
            <person name="Palevich N."/>
            <person name="Koike S."/>
            <person name="Moon C.D."/>
            <person name="Attwood G.T."/>
        </authorList>
    </citation>
    <scope>NUCLEOTIDE SEQUENCE</scope>
    <source>
        <strain evidence="1">R-7</strain>
    </source>
</reference>
<sequence>MSPIGILIIFIVILLLICFGFSKGKYNKKAGPKESVRLYIPHYMKEDEYKCPVCKARFWKDYMVCPNCGTKFTGTREDDGEFMEEMVIWEDDDD</sequence>
<dbReference type="Proteomes" id="UP000682782">
    <property type="component" value="Chromosome"/>
</dbReference>
<evidence type="ECO:0000313" key="2">
    <source>
        <dbReference type="Proteomes" id="UP000682782"/>
    </source>
</evidence>
<protein>
    <submittedName>
        <fullName evidence="1">Uncharacterized protein</fullName>
    </submittedName>
</protein>
<keyword evidence="2" id="KW-1185">Reference proteome</keyword>
<organism evidence="1 2">
    <name type="scientific">Aristaeella hokkaidonensis</name>
    <dbReference type="NCBI Taxonomy" id="3046382"/>
    <lineage>
        <taxon>Bacteria</taxon>
        <taxon>Bacillati</taxon>
        <taxon>Bacillota</taxon>
        <taxon>Clostridia</taxon>
        <taxon>Eubacteriales</taxon>
        <taxon>Aristaeellaceae</taxon>
        <taxon>Aristaeella</taxon>
    </lineage>
</organism>